<proteinExistence type="predicted"/>
<evidence type="ECO:0000313" key="2">
    <source>
        <dbReference type="Proteomes" id="UP001237642"/>
    </source>
</evidence>
<gene>
    <name evidence="1" type="ORF">POM88_047672</name>
</gene>
<dbReference type="AlphaFoldDB" id="A0AAD8GUS3"/>
<reference evidence="1" key="1">
    <citation type="submission" date="2023-02" db="EMBL/GenBank/DDBJ databases">
        <title>Genome of toxic invasive species Heracleum sosnowskyi carries increased number of genes despite the absence of recent whole-genome duplications.</title>
        <authorList>
            <person name="Schelkunov M."/>
            <person name="Shtratnikova V."/>
            <person name="Makarenko M."/>
            <person name="Klepikova A."/>
            <person name="Omelchenko D."/>
            <person name="Novikova G."/>
            <person name="Obukhova E."/>
            <person name="Bogdanov V."/>
            <person name="Penin A."/>
            <person name="Logacheva M."/>
        </authorList>
    </citation>
    <scope>NUCLEOTIDE SEQUENCE</scope>
    <source>
        <strain evidence="1">Hsosn_3</strain>
        <tissue evidence="1">Leaf</tissue>
    </source>
</reference>
<accession>A0AAD8GUS3</accession>
<reference evidence="1" key="2">
    <citation type="submission" date="2023-05" db="EMBL/GenBank/DDBJ databases">
        <authorList>
            <person name="Schelkunov M.I."/>
        </authorList>
    </citation>
    <scope>NUCLEOTIDE SEQUENCE</scope>
    <source>
        <strain evidence="1">Hsosn_3</strain>
        <tissue evidence="1">Leaf</tissue>
    </source>
</reference>
<dbReference type="Proteomes" id="UP001237642">
    <property type="component" value="Unassembled WGS sequence"/>
</dbReference>
<organism evidence="1 2">
    <name type="scientific">Heracleum sosnowskyi</name>
    <dbReference type="NCBI Taxonomy" id="360622"/>
    <lineage>
        <taxon>Eukaryota</taxon>
        <taxon>Viridiplantae</taxon>
        <taxon>Streptophyta</taxon>
        <taxon>Embryophyta</taxon>
        <taxon>Tracheophyta</taxon>
        <taxon>Spermatophyta</taxon>
        <taxon>Magnoliopsida</taxon>
        <taxon>eudicotyledons</taxon>
        <taxon>Gunneridae</taxon>
        <taxon>Pentapetalae</taxon>
        <taxon>asterids</taxon>
        <taxon>campanulids</taxon>
        <taxon>Apiales</taxon>
        <taxon>Apiaceae</taxon>
        <taxon>Apioideae</taxon>
        <taxon>apioid superclade</taxon>
        <taxon>Tordylieae</taxon>
        <taxon>Tordyliinae</taxon>
        <taxon>Heracleum</taxon>
    </lineage>
</organism>
<name>A0AAD8GUS3_9APIA</name>
<protein>
    <submittedName>
        <fullName evidence="1">Uncharacterized protein</fullName>
    </submittedName>
</protein>
<comment type="caution">
    <text evidence="1">The sequence shown here is derived from an EMBL/GenBank/DDBJ whole genome shotgun (WGS) entry which is preliminary data.</text>
</comment>
<sequence>MRGYNILLAHPANASDALFLGAKTVWQWTSLLSGGFPLASGEIYPKRYDASLKLRNLCLRNFRLGKVQQIVNMIIAKGWIFPFPDGWKPVSITLPRRDME</sequence>
<evidence type="ECO:0000313" key="1">
    <source>
        <dbReference type="EMBL" id="KAK1354416.1"/>
    </source>
</evidence>
<dbReference type="EMBL" id="JAUIZM010000011">
    <property type="protein sequence ID" value="KAK1354416.1"/>
    <property type="molecule type" value="Genomic_DNA"/>
</dbReference>
<keyword evidence="2" id="KW-1185">Reference proteome</keyword>